<dbReference type="Gene3D" id="2.30.30.60">
    <property type="match status" value="1"/>
</dbReference>
<evidence type="ECO:0000256" key="1">
    <source>
        <dbReference type="ARBA" id="ARBA00004651"/>
    </source>
</evidence>
<dbReference type="InterPro" id="IPR049278">
    <property type="entry name" value="MS_channel_C"/>
</dbReference>
<keyword evidence="5 7" id="KW-1133">Transmembrane helix</keyword>
<keyword evidence="3" id="KW-1003">Cell membrane</keyword>
<comment type="similarity">
    <text evidence="2">Belongs to the MscS (TC 1.A.23) family.</text>
</comment>
<dbReference type="Proteomes" id="UP000233248">
    <property type="component" value="Unassembled WGS sequence"/>
</dbReference>
<dbReference type="InterPro" id="IPR011066">
    <property type="entry name" value="MscS_channel_C_sf"/>
</dbReference>
<sequence length="271" mass="29704">MQGSVQSVSDLIGTYAFNIAIAIVIFVIGKWLATKLTDTSMKLLTKSNRVDETLVKFLKNIIYYVLMVIVALTALKQLGIDTTSFFAILGAAGLAIGLALKDSLGNFASGVMIIMFRPFKVGDYVTAGGSSGTVEEISIFNTILKTPDNQRLIVPNGAITSNTITNVNANEKRRVDLVVGIGYDDDIKKAKTILQDILKSNDKILQEEANTVAVSELADSSVNFVVRAWVNTPDYWAVKFDLTEKVKTRFDEEGVSIPYPQTDVHVYKHKS</sequence>
<gene>
    <name evidence="11" type="ORF">CP960_01060</name>
</gene>
<evidence type="ECO:0000259" key="10">
    <source>
        <dbReference type="Pfam" id="PF21088"/>
    </source>
</evidence>
<evidence type="ECO:0000259" key="8">
    <source>
        <dbReference type="Pfam" id="PF00924"/>
    </source>
</evidence>
<feature type="domain" description="Mechanosensitive ion channel MscS C-terminal" evidence="9">
    <location>
        <begin position="175"/>
        <end position="257"/>
    </location>
</feature>
<evidence type="ECO:0000256" key="2">
    <source>
        <dbReference type="ARBA" id="ARBA00008017"/>
    </source>
</evidence>
<evidence type="ECO:0000313" key="11">
    <source>
        <dbReference type="EMBL" id="PKI82080.1"/>
    </source>
</evidence>
<comment type="subcellular location">
    <subcellularLocation>
        <location evidence="1">Cell membrane</location>
        <topology evidence="1">Multi-pass membrane protein</topology>
    </subcellularLocation>
</comment>
<feature type="domain" description="Mechanosensitive ion channel MscS" evidence="8">
    <location>
        <begin position="102"/>
        <end position="168"/>
    </location>
</feature>
<dbReference type="SUPFAM" id="SSF82689">
    <property type="entry name" value="Mechanosensitive channel protein MscS (YggB), C-terminal domain"/>
    <property type="match status" value="1"/>
</dbReference>
<dbReference type="Gene3D" id="1.10.287.1260">
    <property type="match status" value="1"/>
</dbReference>
<feature type="transmembrane region" description="Helical" evidence="7">
    <location>
        <begin position="80"/>
        <end position="100"/>
    </location>
</feature>
<dbReference type="GO" id="GO:0005886">
    <property type="term" value="C:plasma membrane"/>
    <property type="evidence" value="ECO:0007669"/>
    <property type="project" value="UniProtKB-SubCell"/>
</dbReference>
<evidence type="ECO:0000256" key="4">
    <source>
        <dbReference type="ARBA" id="ARBA00022692"/>
    </source>
</evidence>
<comment type="caution">
    <text evidence="11">The sequence shown here is derived from an EMBL/GenBank/DDBJ whole genome shotgun (WGS) entry which is preliminary data.</text>
</comment>
<dbReference type="InterPro" id="IPR010920">
    <property type="entry name" value="LSM_dom_sf"/>
</dbReference>
<dbReference type="KEGG" id="ahs:AHALO_0451"/>
<name>A0A2N1J6A3_9BACT</name>
<dbReference type="InterPro" id="IPR049142">
    <property type="entry name" value="MS_channel_1st"/>
</dbReference>
<dbReference type="Gene3D" id="3.30.70.100">
    <property type="match status" value="1"/>
</dbReference>
<dbReference type="InterPro" id="IPR023408">
    <property type="entry name" value="MscS_beta-dom_sf"/>
</dbReference>
<evidence type="ECO:0000256" key="5">
    <source>
        <dbReference type="ARBA" id="ARBA00022989"/>
    </source>
</evidence>
<proteinExistence type="inferred from homology"/>
<dbReference type="OrthoDB" id="9784565at2"/>
<evidence type="ECO:0000256" key="3">
    <source>
        <dbReference type="ARBA" id="ARBA00022475"/>
    </source>
</evidence>
<evidence type="ECO:0000259" key="9">
    <source>
        <dbReference type="Pfam" id="PF21082"/>
    </source>
</evidence>
<keyword evidence="6 7" id="KW-0472">Membrane</keyword>
<reference evidence="11 12" key="1">
    <citation type="submission" date="2017-09" db="EMBL/GenBank/DDBJ databases">
        <title>Genomics of the genus Arcobacter.</title>
        <authorList>
            <person name="Perez-Cataluna A."/>
            <person name="Figueras M.J."/>
            <person name="Salas-Masso N."/>
        </authorList>
    </citation>
    <scope>NUCLEOTIDE SEQUENCE [LARGE SCALE GENOMIC DNA]</scope>
    <source>
        <strain evidence="11 12">DSM 18005</strain>
    </source>
</reference>
<dbReference type="PANTHER" id="PTHR30221:SF1">
    <property type="entry name" value="SMALL-CONDUCTANCE MECHANOSENSITIVE CHANNEL"/>
    <property type="match status" value="1"/>
</dbReference>
<dbReference type="SUPFAM" id="SSF50182">
    <property type="entry name" value="Sm-like ribonucleoproteins"/>
    <property type="match status" value="1"/>
</dbReference>
<dbReference type="Pfam" id="PF21088">
    <property type="entry name" value="MS_channel_1st"/>
    <property type="match status" value="1"/>
</dbReference>
<dbReference type="AlphaFoldDB" id="A0A2N1J6A3"/>
<keyword evidence="4 7" id="KW-0812">Transmembrane</keyword>
<organism evidence="11 12">
    <name type="scientific">Malaciobacter halophilus</name>
    <dbReference type="NCBI Taxonomy" id="197482"/>
    <lineage>
        <taxon>Bacteria</taxon>
        <taxon>Pseudomonadati</taxon>
        <taxon>Campylobacterota</taxon>
        <taxon>Epsilonproteobacteria</taxon>
        <taxon>Campylobacterales</taxon>
        <taxon>Arcobacteraceae</taxon>
        <taxon>Malaciobacter</taxon>
    </lineage>
</organism>
<evidence type="ECO:0000256" key="6">
    <source>
        <dbReference type="ARBA" id="ARBA00023136"/>
    </source>
</evidence>
<dbReference type="InterPro" id="IPR008910">
    <property type="entry name" value="MSC_TM_helix"/>
</dbReference>
<dbReference type="InterPro" id="IPR006686">
    <property type="entry name" value="MscS_channel_CS"/>
</dbReference>
<feature type="domain" description="Mechanosensitive ion channel transmembrane helices 2/3" evidence="10">
    <location>
        <begin position="60"/>
        <end position="101"/>
    </location>
</feature>
<dbReference type="Pfam" id="PF21082">
    <property type="entry name" value="MS_channel_3rd"/>
    <property type="match status" value="1"/>
</dbReference>
<dbReference type="EMBL" id="NXIF01000005">
    <property type="protein sequence ID" value="PKI82080.1"/>
    <property type="molecule type" value="Genomic_DNA"/>
</dbReference>
<protein>
    <submittedName>
        <fullName evidence="11">Mechanosensitive ion channel protein MscS</fullName>
    </submittedName>
</protein>
<keyword evidence="12" id="KW-1185">Reference proteome</keyword>
<dbReference type="SUPFAM" id="SSF82861">
    <property type="entry name" value="Mechanosensitive channel protein MscS (YggB), transmembrane region"/>
    <property type="match status" value="1"/>
</dbReference>
<evidence type="ECO:0000256" key="7">
    <source>
        <dbReference type="SAM" id="Phobius"/>
    </source>
</evidence>
<evidence type="ECO:0000313" key="12">
    <source>
        <dbReference type="Proteomes" id="UP000233248"/>
    </source>
</evidence>
<dbReference type="Pfam" id="PF00924">
    <property type="entry name" value="MS_channel_2nd"/>
    <property type="match status" value="1"/>
</dbReference>
<dbReference type="GO" id="GO:0008381">
    <property type="term" value="F:mechanosensitive monoatomic ion channel activity"/>
    <property type="evidence" value="ECO:0007669"/>
    <property type="project" value="InterPro"/>
</dbReference>
<dbReference type="Pfam" id="PF05552">
    <property type="entry name" value="MS_channel_1st_1"/>
    <property type="match status" value="1"/>
</dbReference>
<dbReference type="InterPro" id="IPR045275">
    <property type="entry name" value="MscS_archaea/bacteria_type"/>
</dbReference>
<dbReference type="PROSITE" id="PS01246">
    <property type="entry name" value="UPF0003"/>
    <property type="match status" value="1"/>
</dbReference>
<accession>A0A2N1J6A3</accession>
<dbReference type="InterPro" id="IPR006685">
    <property type="entry name" value="MscS_channel_2nd"/>
</dbReference>
<feature type="transmembrane region" description="Helical" evidence="7">
    <location>
        <begin position="12"/>
        <end position="33"/>
    </location>
</feature>
<dbReference type="RefSeq" id="WP_101183357.1">
    <property type="nucleotide sequence ID" value="NZ_CP031218.1"/>
</dbReference>
<dbReference type="PANTHER" id="PTHR30221">
    <property type="entry name" value="SMALL-CONDUCTANCE MECHANOSENSITIVE CHANNEL"/>
    <property type="match status" value="1"/>
</dbReference>
<dbReference type="InterPro" id="IPR011014">
    <property type="entry name" value="MscS_channel_TM-2"/>
</dbReference>
<feature type="transmembrane region" description="Helical" evidence="7">
    <location>
        <begin position="54"/>
        <end position="74"/>
    </location>
</feature>